<proteinExistence type="predicted"/>
<evidence type="ECO:0000313" key="2">
    <source>
        <dbReference type="Proteomes" id="UP001595740"/>
    </source>
</evidence>
<dbReference type="RefSeq" id="WP_386756940.1">
    <property type="nucleotide sequence ID" value="NZ_JBHRXK010000001.1"/>
</dbReference>
<dbReference type="Pfam" id="PF11697">
    <property type="entry name" value="DUF3293"/>
    <property type="match status" value="1"/>
</dbReference>
<organism evidence="1 2">
    <name type="scientific">Lysobacter cavernae</name>
    <dbReference type="NCBI Taxonomy" id="1685901"/>
    <lineage>
        <taxon>Bacteria</taxon>
        <taxon>Pseudomonadati</taxon>
        <taxon>Pseudomonadota</taxon>
        <taxon>Gammaproteobacteria</taxon>
        <taxon>Lysobacterales</taxon>
        <taxon>Lysobacteraceae</taxon>
        <taxon>Lysobacter</taxon>
    </lineage>
</organism>
<protein>
    <submittedName>
        <fullName evidence="1">DUF3293 domain-containing protein</fullName>
    </submittedName>
</protein>
<name>A0ABV7RLT2_9GAMM</name>
<comment type="caution">
    <text evidence="1">The sequence shown here is derived from an EMBL/GenBank/DDBJ whole genome shotgun (WGS) entry which is preliminary data.</text>
</comment>
<dbReference type="Proteomes" id="UP001595740">
    <property type="component" value="Unassembled WGS sequence"/>
</dbReference>
<keyword evidence="2" id="KW-1185">Reference proteome</keyword>
<dbReference type="EMBL" id="JBHRXK010000001">
    <property type="protein sequence ID" value="MFC3549677.1"/>
    <property type="molecule type" value="Genomic_DNA"/>
</dbReference>
<accession>A0ABV7RLT2</accession>
<reference evidence="2" key="1">
    <citation type="journal article" date="2019" name="Int. J. Syst. Evol. Microbiol.">
        <title>The Global Catalogue of Microorganisms (GCM) 10K type strain sequencing project: providing services to taxonomists for standard genome sequencing and annotation.</title>
        <authorList>
            <consortium name="The Broad Institute Genomics Platform"/>
            <consortium name="The Broad Institute Genome Sequencing Center for Infectious Disease"/>
            <person name="Wu L."/>
            <person name="Ma J."/>
        </authorList>
    </citation>
    <scope>NUCLEOTIDE SEQUENCE [LARGE SCALE GENOMIC DNA]</scope>
    <source>
        <strain evidence="2">KCTC 42875</strain>
    </source>
</reference>
<dbReference type="InterPro" id="IPR021710">
    <property type="entry name" value="DUF3293"/>
</dbReference>
<gene>
    <name evidence="1" type="ORF">ACFOLC_01450</name>
</gene>
<sequence>MRELQVVNAAELAIAYAAAEYAVLLDGEPLPLRVGQPAADLEAYWPATRYLFITAWNPASEPRSESANQAADRLLVTQLDEARFARHPAWAEDPAGDWREHGWLLADIEDTAAERLAREFGQAAVLAWQRGEPVRLRMLMPRPPATDAAGAYTDWSSG</sequence>
<evidence type="ECO:0000313" key="1">
    <source>
        <dbReference type="EMBL" id="MFC3549677.1"/>
    </source>
</evidence>